<reference evidence="2 3" key="1">
    <citation type="journal article" date="2024" name="J Genomics">
        <title>Draft genome sequencing and assembly of Favolaschia claudopus CIRM-BRFM 2984 isolated from oak limbs.</title>
        <authorList>
            <person name="Navarro D."/>
            <person name="Drula E."/>
            <person name="Chaduli D."/>
            <person name="Cazenave R."/>
            <person name="Ahrendt S."/>
            <person name="Wang J."/>
            <person name="Lipzen A."/>
            <person name="Daum C."/>
            <person name="Barry K."/>
            <person name="Grigoriev I.V."/>
            <person name="Favel A."/>
            <person name="Rosso M.N."/>
            <person name="Martin F."/>
        </authorList>
    </citation>
    <scope>NUCLEOTIDE SEQUENCE [LARGE SCALE GENOMIC DNA]</scope>
    <source>
        <strain evidence="2 3">CIRM-BRFM 2984</strain>
    </source>
</reference>
<dbReference type="EMBL" id="JAWWNJ010000026">
    <property type="protein sequence ID" value="KAK7030198.1"/>
    <property type="molecule type" value="Genomic_DNA"/>
</dbReference>
<sequence>MDQFTDELVFVVPTTHIELSPSRIRISENDDGIAGADHPPLDADTSTNYYGSAGSPWPQDYRVNPTRICNPSPRFERMETIATKEGFKPHSKSRRDEKPTERACPQDTPLQFSMIGLVTSGNSWMDDYSSDDLVTSSIFLSNMRRRRKMVRLKTLIILSPGGTVEGHARWKKEERHSHGLDREHVRLVADGAALYSKAGLIFLSFRYIRSVKEIYAAEKVSGGSTVQRVSDCSKICNVRKTLAANFGLILARFGPKLVKSDPASTVRSRMDSARRGPLDVAVKMVKEGREKRRRDVIRCRLTKFDAAYSSIEFDDRKAWEPLLS</sequence>
<keyword evidence="3" id="KW-1185">Reference proteome</keyword>
<protein>
    <submittedName>
        <fullName evidence="2">Uncharacterized protein</fullName>
    </submittedName>
</protein>
<gene>
    <name evidence="2" type="ORF">R3P38DRAFT_2775608</name>
</gene>
<proteinExistence type="predicted"/>
<dbReference type="AlphaFoldDB" id="A0AAW0BUI0"/>
<name>A0AAW0BUI0_9AGAR</name>
<evidence type="ECO:0000313" key="3">
    <source>
        <dbReference type="Proteomes" id="UP001362999"/>
    </source>
</evidence>
<comment type="caution">
    <text evidence="2">The sequence shown here is derived from an EMBL/GenBank/DDBJ whole genome shotgun (WGS) entry which is preliminary data.</text>
</comment>
<organism evidence="2 3">
    <name type="scientific">Favolaschia claudopus</name>
    <dbReference type="NCBI Taxonomy" id="2862362"/>
    <lineage>
        <taxon>Eukaryota</taxon>
        <taxon>Fungi</taxon>
        <taxon>Dikarya</taxon>
        <taxon>Basidiomycota</taxon>
        <taxon>Agaricomycotina</taxon>
        <taxon>Agaricomycetes</taxon>
        <taxon>Agaricomycetidae</taxon>
        <taxon>Agaricales</taxon>
        <taxon>Marasmiineae</taxon>
        <taxon>Mycenaceae</taxon>
        <taxon>Favolaschia</taxon>
    </lineage>
</organism>
<feature type="region of interest" description="Disordered" evidence="1">
    <location>
        <begin position="81"/>
        <end position="106"/>
    </location>
</feature>
<evidence type="ECO:0000313" key="2">
    <source>
        <dbReference type="EMBL" id="KAK7030198.1"/>
    </source>
</evidence>
<evidence type="ECO:0000256" key="1">
    <source>
        <dbReference type="SAM" id="MobiDB-lite"/>
    </source>
</evidence>
<dbReference type="Proteomes" id="UP001362999">
    <property type="component" value="Unassembled WGS sequence"/>
</dbReference>
<feature type="region of interest" description="Disordered" evidence="1">
    <location>
        <begin position="29"/>
        <end position="54"/>
    </location>
</feature>
<accession>A0AAW0BUI0</accession>